<evidence type="ECO:0000313" key="2">
    <source>
        <dbReference type="EMBL" id="KAL0455025.1"/>
    </source>
</evidence>
<sequence length="168" mass="19526">MKTGLDLLKRTLVLTEDEEAGMDMLLSASAKNRNHLIFFLVGRLLTLRAFRYDVLRSTLMSIIKPVRNTEVRLIEDHHFVLRFNHEVDLDRTLRGCPWAFDKNLTILRMVNEDENPATIELNWCPFYVHVHGLPIRLMTRDVAESIGNRIGHFLDFDNSMGRFCSSSH</sequence>
<dbReference type="PANTHER" id="PTHR31286">
    <property type="entry name" value="GLYCINE-RICH CELL WALL STRUCTURAL PROTEIN 1.8-LIKE"/>
    <property type="match status" value="1"/>
</dbReference>
<dbReference type="EMBL" id="JACGWN010000003">
    <property type="protein sequence ID" value="KAL0455025.1"/>
    <property type="molecule type" value="Genomic_DNA"/>
</dbReference>
<comment type="caution">
    <text evidence="2">The sequence shown here is derived from an EMBL/GenBank/DDBJ whole genome shotgun (WGS) entry which is preliminary data.</text>
</comment>
<organism evidence="2">
    <name type="scientific">Sesamum latifolium</name>
    <dbReference type="NCBI Taxonomy" id="2727402"/>
    <lineage>
        <taxon>Eukaryota</taxon>
        <taxon>Viridiplantae</taxon>
        <taxon>Streptophyta</taxon>
        <taxon>Embryophyta</taxon>
        <taxon>Tracheophyta</taxon>
        <taxon>Spermatophyta</taxon>
        <taxon>Magnoliopsida</taxon>
        <taxon>eudicotyledons</taxon>
        <taxon>Gunneridae</taxon>
        <taxon>Pentapetalae</taxon>
        <taxon>asterids</taxon>
        <taxon>lamiids</taxon>
        <taxon>Lamiales</taxon>
        <taxon>Pedaliaceae</taxon>
        <taxon>Sesamum</taxon>
    </lineage>
</organism>
<dbReference type="AlphaFoldDB" id="A0AAW2XT91"/>
<reference evidence="2" key="1">
    <citation type="submission" date="2020-06" db="EMBL/GenBank/DDBJ databases">
        <authorList>
            <person name="Li T."/>
            <person name="Hu X."/>
            <person name="Zhang T."/>
            <person name="Song X."/>
            <person name="Zhang H."/>
            <person name="Dai N."/>
            <person name="Sheng W."/>
            <person name="Hou X."/>
            <person name="Wei L."/>
        </authorList>
    </citation>
    <scope>NUCLEOTIDE SEQUENCE</scope>
    <source>
        <strain evidence="2">KEN1</strain>
        <tissue evidence="2">Leaf</tissue>
    </source>
</reference>
<dbReference type="InterPro" id="IPR040256">
    <property type="entry name" value="At4g02000-like"/>
</dbReference>
<accession>A0AAW2XT91</accession>
<dbReference type="Pfam" id="PF14111">
    <property type="entry name" value="DUF4283"/>
    <property type="match status" value="1"/>
</dbReference>
<gene>
    <name evidence="2" type="ORF">Slati_0841700</name>
</gene>
<proteinExistence type="predicted"/>
<reference evidence="2" key="2">
    <citation type="journal article" date="2024" name="Plant">
        <title>Genomic evolution and insights into agronomic trait innovations of Sesamum species.</title>
        <authorList>
            <person name="Miao H."/>
            <person name="Wang L."/>
            <person name="Qu L."/>
            <person name="Liu H."/>
            <person name="Sun Y."/>
            <person name="Le M."/>
            <person name="Wang Q."/>
            <person name="Wei S."/>
            <person name="Zheng Y."/>
            <person name="Lin W."/>
            <person name="Duan Y."/>
            <person name="Cao H."/>
            <person name="Xiong S."/>
            <person name="Wang X."/>
            <person name="Wei L."/>
            <person name="Li C."/>
            <person name="Ma Q."/>
            <person name="Ju M."/>
            <person name="Zhao R."/>
            <person name="Li G."/>
            <person name="Mu C."/>
            <person name="Tian Q."/>
            <person name="Mei H."/>
            <person name="Zhang T."/>
            <person name="Gao T."/>
            <person name="Zhang H."/>
        </authorList>
    </citation>
    <scope>NUCLEOTIDE SEQUENCE</scope>
    <source>
        <strain evidence="2">KEN1</strain>
    </source>
</reference>
<protein>
    <recommendedName>
        <fullName evidence="1">DUF4283 domain-containing protein</fullName>
    </recommendedName>
</protein>
<evidence type="ECO:0000259" key="1">
    <source>
        <dbReference type="Pfam" id="PF14111"/>
    </source>
</evidence>
<dbReference type="PANTHER" id="PTHR31286:SF153">
    <property type="entry name" value="DUF4283 DOMAIN PROTEIN"/>
    <property type="match status" value="1"/>
</dbReference>
<feature type="domain" description="DUF4283" evidence="1">
    <location>
        <begin position="38"/>
        <end position="116"/>
    </location>
</feature>
<name>A0AAW2XT91_9LAMI</name>
<dbReference type="InterPro" id="IPR025558">
    <property type="entry name" value="DUF4283"/>
</dbReference>